<reference evidence="2 3" key="1">
    <citation type="submission" date="2020-09" db="EMBL/GenBank/DDBJ databases">
        <title>De no assembly of potato wild relative species, Solanum commersonii.</title>
        <authorList>
            <person name="Cho K."/>
        </authorList>
    </citation>
    <scope>NUCLEOTIDE SEQUENCE [LARGE SCALE GENOMIC DNA]</scope>
    <source>
        <strain evidence="2">LZ3.2</strain>
        <tissue evidence="2">Leaf</tissue>
    </source>
</reference>
<dbReference type="OrthoDB" id="1743485at2759"/>
<evidence type="ECO:0008006" key="4">
    <source>
        <dbReference type="Google" id="ProtNLM"/>
    </source>
</evidence>
<proteinExistence type="predicted"/>
<dbReference type="Proteomes" id="UP000824120">
    <property type="component" value="Chromosome 8"/>
</dbReference>
<evidence type="ECO:0000313" key="3">
    <source>
        <dbReference type="Proteomes" id="UP000824120"/>
    </source>
</evidence>
<feature type="compositionally biased region" description="Basic and acidic residues" evidence="1">
    <location>
        <begin position="184"/>
        <end position="200"/>
    </location>
</feature>
<protein>
    <recommendedName>
        <fullName evidence="4">Response regulatory domain-containing protein</fullName>
    </recommendedName>
</protein>
<sequence>MDCEKTGNVDIPSAYVGLRILLVGHDTTSLSNVAAILEEHSFKVTAIQQATIALSILWEQIDQFDLVMVTIEIIKEATTQGACFIFKKLSMSSMKLKDVWKHVRYYNNKGNKKSQYYKANQVYAMKNTSCPKKLQDKKRKSIANCSKTYQDQAVDSLIENDDAKGSKRKRSTNEEAQIKSSGTSEKEDHSMLSKKTTERP</sequence>
<name>A0A9J5XU45_SOLCO</name>
<dbReference type="AlphaFoldDB" id="A0A9J5XU45"/>
<organism evidence="2 3">
    <name type="scientific">Solanum commersonii</name>
    <name type="common">Commerson's wild potato</name>
    <name type="synonym">Commerson's nightshade</name>
    <dbReference type="NCBI Taxonomy" id="4109"/>
    <lineage>
        <taxon>Eukaryota</taxon>
        <taxon>Viridiplantae</taxon>
        <taxon>Streptophyta</taxon>
        <taxon>Embryophyta</taxon>
        <taxon>Tracheophyta</taxon>
        <taxon>Spermatophyta</taxon>
        <taxon>Magnoliopsida</taxon>
        <taxon>eudicotyledons</taxon>
        <taxon>Gunneridae</taxon>
        <taxon>Pentapetalae</taxon>
        <taxon>asterids</taxon>
        <taxon>lamiids</taxon>
        <taxon>Solanales</taxon>
        <taxon>Solanaceae</taxon>
        <taxon>Solanoideae</taxon>
        <taxon>Solaneae</taxon>
        <taxon>Solanum</taxon>
    </lineage>
</organism>
<accession>A0A9J5XU45</accession>
<gene>
    <name evidence="2" type="ORF">H5410_041625</name>
</gene>
<evidence type="ECO:0000256" key="1">
    <source>
        <dbReference type="SAM" id="MobiDB-lite"/>
    </source>
</evidence>
<comment type="caution">
    <text evidence="2">The sequence shown here is derived from an EMBL/GenBank/DDBJ whole genome shotgun (WGS) entry which is preliminary data.</text>
</comment>
<dbReference type="EMBL" id="JACXVP010000008">
    <property type="protein sequence ID" value="KAG5591111.1"/>
    <property type="molecule type" value="Genomic_DNA"/>
</dbReference>
<evidence type="ECO:0000313" key="2">
    <source>
        <dbReference type="EMBL" id="KAG5591111.1"/>
    </source>
</evidence>
<feature type="region of interest" description="Disordered" evidence="1">
    <location>
        <begin position="156"/>
        <end position="200"/>
    </location>
</feature>
<feature type="compositionally biased region" description="Basic and acidic residues" evidence="1">
    <location>
        <begin position="161"/>
        <end position="177"/>
    </location>
</feature>
<keyword evidence="3" id="KW-1185">Reference proteome</keyword>